<evidence type="ECO:0000259" key="1">
    <source>
        <dbReference type="Pfam" id="PF03235"/>
    </source>
</evidence>
<dbReference type="PANTHER" id="PTHR39639">
    <property type="entry name" value="CHROMOSOME 16, WHOLE GENOME SHOTGUN SEQUENCE"/>
    <property type="match status" value="1"/>
</dbReference>
<feature type="domain" description="GmrSD restriction endonucleases N-terminal" evidence="1">
    <location>
        <begin position="26"/>
        <end position="153"/>
    </location>
</feature>
<dbReference type="Pfam" id="PF03235">
    <property type="entry name" value="GmrSD_N"/>
    <property type="match status" value="1"/>
</dbReference>
<dbReference type="PANTHER" id="PTHR39639:SF1">
    <property type="entry name" value="DUF262 DOMAIN-CONTAINING PROTEIN"/>
    <property type="match status" value="1"/>
</dbReference>
<dbReference type="AlphaFoldDB" id="A0A6C0CTG0"/>
<protein>
    <recommendedName>
        <fullName evidence="1">GmrSD restriction endonucleases N-terminal domain-containing protein</fullName>
    </recommendedName>
</protein>
<evidence type="ECO:0000313" key="2">
    <source>
        <dbReference type="EMBL" id="QHT07507.1"/>
    </source>
</evidence>
<organism evidence="2">
    <name type="scientific">viral metagenome</name>
    <dbReference type="NCBI Taxonomy" id="1070528"/>
    <lineage>
        <taxon>unclassified sequences</taxon>
        <taxon>metagenomes</taxon>
        <taxon>organismal metagenomes</taxon>
    </lineage>
</organism>
<reference evidence="2" key="1">
    <citation type="journal article" date="2020" name="Nature">
        <title>Giant virus diversity and host interactions through global metagenomics.</title>
        <authorList>
            <person name="Schulz F."/>
            <person name="Roux S."/>
            <person name="Paez-Espino D."/>
            <person name="Jungbluth S."/>
            <person name="Walsh D.A."/>
            <person name="Denef V.J."/>
            <person name="McMahon K.D."/>
            <person name="Konstantinidis K.T."/>
            <person name="Eloe-Fadrosh E.A."/>
            <person name="Kyrpides N.C."/>
            <person name="Woyke T."/>
        </authorList>
    </citation>
    <scope>NUCLEOTIDE SEQUENCE</scope>
    <source>
        <strain evidence="2">GVMAG-M-3300021963-12</strain>
    </source>
</reference>
<accession>A0A6C0CTG0</accession>
<name>A0A6C0CTG0_9ZZZZ</name>
<sequence>MEHYRTNTVKVFDILRDLEGDAPRLTTNPEWQRGDVWTPALRVNFIDTVLKNMPVPQITLWKRSHGRSTVVVDGRQRITTLQLYRNGKIPVGKSTIKKYSELSEDEQTRFNDTPILVLEFPQAADEEDICDYFERINAGGKSLSHGELMNNRIATSTIIQEVNKLFFQEDSEFKRDWESLFGDIDGETKRMSHYENTVPYLTSSLRGAQFLTKSYPIIVPLLKEDEIASDEVRGHMPVFMDRLTSLMDVMADINNAIPEWINKQKWKGGLPLIRQIASIWYTIINPSILDDKVRSASELWVRFYTRVETDRNLALVWWPMLRKNAKPRQIVGEVEFALSMI</sequence>
<dbReference type="EMBL" id="MN739481">
    <property type="protein sequence ID" value="QHT07507.1"/>
    <property type="molecule type" value="Genomic_DNA"/>
</dbReference>
<dbReference type="InterPro" id="IPR004919">
    <property type="entry name" value="GmrSD_N"/>
</dbReference>
<proteinExistence type="predicted"/>